<name>A0ABX8BY14_9ACTN</name>
<evidence type="ECO:0000256" key="2">
    <source>
        <dbReference type="ARBA" id="ARBA00023125"/>
    </source>
</evidence>
<dbReference type="Pfam" id="PF21943">
    <property type="entry name" value="TetR_C_46"/>
    <property type="match status" value="1"/>
</dbReference>
<dbReference type="InterPro" id="IPR054129">
    <property type="entry name" value="DesT_TetR_C"/>
</dbReference>
<dbReference type="InterPro" id="IPR050109">
    <property type="entry name" value="HTH-type_TetR-like_transc_reg"/>
</dbReference>
<feature type="domain" description="HTH tetR-type" evidence="5">
    <location>
        <begin position="11"/>
        <end position="71"/>
    </location>
</feature>
<accession>A0ABX8BY14</accession>
<evidence type="ECO:0000259" key="5">
    <source>
        <dbReference type="PROSITE" id="PS50977"/>
    </source>
</evidence>
<dbReference type="InterPro" id="IPR009057">
    <property type="entry name" value="Homeodomain-like_sf"/>
</dbReference>
<keyword evidence="3" id="KW-0804">Transcription</keyword>
<dbReference type="PROSITE" id="PS50977">
    <property type="entry name" value="HTH_TETR_2"/>
    <property type="match status" value="1"/>
</dbReference>
<reference evidence="7" key="1">
    <citation type="submission" date="2021-05" db="EMBL/GenBank/DDBJ databases">
        <title>Direct Submission.</title>
        <authorList>
            <person name="Li K."/>
            <person name="Gao J."/>
        </authorList>
    </citation>
    <scope>NUCLEOTIDE SEQUENCE [LARGE SCALE GENOMIC DNA]</scope>
    <source>
        <strain evidence="7">HDS12</strain>
    </source>
</reference>
<dbReference type="Proteomes" id="UP000678016">
    <property type="component" value="Chromosome"/>
</dbReference>
<keyword evidence="7" id="KW-1185">Reference proteome</keyword>
<proteinExistence type="predicted"/>
<dbReference type="Pfam" id="PF00440">
    <property type="entry name" value="TetR_N"/>
    <property type="match status" value="1"/>
</dbReference>
<evidence type="ECO:0000256" key="1">
    <source>
        <dbReference type="ARBA" id="ARBA00023015"/>
    </source>
</evidence>
<evidence type="ECO:0000313" key="7">
    <source>
        <dbReference type="Proteomes" id="UP000678016"/>
    </source>
</evidence>
<evidence type="ECO:0000313" key="6">
    <source>
        <dbReference type="EMBL" id="QUX26590.1"/>
    </source>
</evidence>
<protein>
    <submittedName>
        <fullName evidence="6">TetR/AcrR family transcriptional regulator</fullName>
    </submittedName>
</protein>
<evidence type="ECO:0000256" key="3">
    <source>
        <dbReference type="ARBA" id="ARBA00023163"/>
    </source>
</evidence>
<dbReference type="RefSeq" id="WP_212639696.1">
    <property type="nucleotide sequence ID" value="NZ_CP074132.1"/>
</dbReference>
<dbReference type="InterPro" id="IPR036271">
    <property type="entry name" value="Tet_transcr_reg_TetR-rel_C_sf"/>
</dbReference>
<sequence>MKSTQRRLPRQLREEQMIDAAVTAFSRGGYHTVSVEEIAEAAGTSKPTVYQYLGSKERIFTACVRRETDRLIEAVRAAAHDPHAPAGEDPLHRGMRAFFVFVTGNRASWTVLYRHADLRGEPFAGEAVRLRDRVTAEVADLVTECTRRGYGDLAPKDAQLLARIAVSTADAFADWFLEHPEESPETMARHVTDLTWAHLRARREGAEV</sequence>
<organism evidence="6 7">
    <name type="scientific">Nocardiopsis akebiae</name>
    <dbReference type="NCBI Taxonomy" id="2831968"/>
    <lineage>
        <taxon>Bacteria</taxon>
        <taxon>Bacillati</taxon>
        <taxon>Actinomycetota</taxon>
        <taxon>Actinomycetes</taxon>
        <taxon>Streptosporangiales</taxon>
        <taxon>Nocardiopsidaceae</taxon>
        <taxon>Nocardiopsis</taxon>
    </lineage>
</organism>
<keyword evidence="2 4" id="KW-0238">DNA-binding</keyword>
<evidence type="ECO:0000256" key="4">
    <source>
        <dbReference type="PROSITE-ProRule" id="PRU00335"/>
    </source>
</evidence>
<dbReference type="PANTHER" id="PTHR30055">
    <property type="entry name" value="HTH-TYPE TRANSCRIPTIONAL REGULATOR RUTR"/>
    <property type="match status" value="1"/>
</dbReference>
<dbReference type="SUPFAM" id="SSF46689">
    <property type="entry name" value="Homeodomain-like"/>
    <property type="match status" value="1"/>
</dbReference>
<dbReference type="SUPFAM" id="SSF48498">
    <property type="entry name" value="Tetracyclin repressor-like, C-terminal domain"/>
    <property type="match status" value="1"/>
</dbReference>
<dbReference type="EMBL" id="CP074132">
    <property type="protein sequence ID" value="QUX26590.1"/>
    <property type="molecule type" value="Genomic_DNA"/>
</dbReference>
<dbReference type="PRINTS" id="PR00455">
    <property type="entry name" value="HTHTETR"/>
</dbReference>
<dbReference type="PANTHER" id="PTHR30055:SF158">
    <property type="entry name" value="POSSIBLE TRANSCRIPTIONAL REGULATORY PROTEIN (PROBABLY TETR-FAMILY)"/>
    <property type="match status" value="1"/>
</dbReference>
<dbReference type="InterPro" id="IPR001647">
    <property type="entry name" value="HTH_TetR"/>
</dbReference>
<dbReference type="Gene3D" id="1.10.357.10">
    <property type="entry name" value="Tetracycline Repressor, domain 2"/>
    <property type="match status" value="1"/>
</dbReference>
<feature type="DNA-binding region" description="H-T-H motif" evidence="4">
    <location>
        <begin position="34"/>
        <end position="53"/>
    </location>
</feature>
<gene>
    <name evidence="6" type="ORF">KGD83_14350</name>
</gene>
<keyword evidence="1" id="KW-0805">Transcription regulation</keyword>